<dbReference type="EMBL" id="ML179147">
    <property type="protein sequence ID" value="THU97857.1"/>
    <property type="molecule type" value="Genomic_DNA"/>
</dbReference>
<dbReference type="Proteomes" id="UP000297245">
    <property type="component" value="Unassembled WGS sequence"/>
</dbReference>
<dbReference type="InterPro" id="IPR011009">
    <property type="entry name" value="Kinase-like_dom_sf"/>
</dbReference>
<dbReference type="PANTHER" id="PTHR38248:SF2">
    <property type="entry name" value="FUNK1 11"/>
    <property type="match status" value="1"/>
</dbReference>
<feature type="region of interest" description="Disordered" evidence="1">
    <location>
        <begin position="416"/>
        <end position="453"/>
    </location>
</feature>
<feature type="compositionally biased region" description="Basic and acidic residues" evidence="1">
    <location>
        <begin position="877"/>
        <end position="887"/>
    </location>
</feature>
<dbReference type="SUPFAM" id="SSF56112">
    <property type="entry name" value="Protein kinase-like (PK-like)"/>
    <property type="match status" value="1"/>
</dbReference>
<dbReference type="Gene3D" id="1.10.510.10">
    <property type="entry name" value="Transferase(Phosphotransferase) domain 1"/>
    <property type="match status" value="1"/>
</dbReference>
<dbReference type="PROSITE" id="PS00109">
    <property type="entry name" value="PROTEIN_KINASE_TYR"/>
    <property type="match status" value="1"/>
</dbReference>
<evidence type="ECO:0000259" key="2">
    <source>
        <dbReference type="Pfam" id="PF17667"/>
    </source>
</evidence>
<feature type="region of interest" description="Disordered" evidence="1">
    <location>
        <begin position="867"/>
        <end position="893"/>
    </location>
</feature>
<feature type="domain" description="Fungal-type protein kinase" evidence="2">
    <location>
        <begin position="664"/>
        <end position="706"/>
    </location>
</feature>
<dbReference type="OrthoDB" id="312874at2759"/>
<feature type="domain" description="Fungal-type protein kinase" evidence="2">
    <location>
        <begin position="177"/>
        <end position="557"/>
    </location>
</feature>
<name>A0A4S8M6F0_DENBC</name>
<gene>
    <name evidence="3" type="ORF">K435DRAFT_50180</name>
</gene>
<feature type="compositionally biased region" description="Basic and acidic residues" evidence="1">
    <location>
        <begin position="438"/>
        <end position="453"/>
    </location>
</feature>
<reference evidence="3 4" key="1">
    <citation type="journal article" date="2019" name="Nat. Ecol. Evol.">
        <title>Megaphylogeny resolves global patterns of mushroom evolution.</title>
        <authorList>
            <person name="Varga T."/>
            <person name="Krizsan K."/>
            <person name="Foldi C."/>
            <person name="Dima B."/>
            <person name="Sanchez-Garcia M."/>
            <person name="Sanchez-Ramirez S."/>
            <person name="Szollosi G.J."/>
            <person name="Szarkandi J.G."/>
            <person name="Papp V."/>
            <person name="Albert L."/>
            <person name="Andreopoulos W."/>
            <person name="Angelini C."/>
            <person name="Antonin V."/>
            <person name="Barry K.W."/>
            <person name="Bougher N.L."/>
            <person name="Buchanan P."/>
            <person name="Buyck B."/>
            <person name="Bense V."/>
            <person name="Catcheside P."/>
            <person name="Chovatia M."/>
            <person name="Cooper J."/>
            <person name="Damon W."/>
            <person name="Desjardin D."/>
            <person name="Finy P."/>
            <person name="Geml J."/>
            <person name="Haridas S."/>
            <person name="Hughes K."/>
            <person name="Justo A."/>
            <person name="Karasinski D."/>
            <person name="Kautmanova I."/>
            <person name="Kiss B."/>
            <person name="Kocsube S."/>
            <person name="Kotiranta H."/>
            <person name="LaButti K.M."/>
            <person name="Lechner B.E."/>
            <person name="Liimatainen K."/>
            <person name="Lipzen A."/>
            <person name="Lukacs Z."/>
            <person name="Mihaltcheva S."/>
            <person name="Morgado L.N."/>
            <person name="Niskanen T."/>
            <person name="Noordeloos M.E."/>
            <person name="Ohm R.A."/>
            <person name="Ortiz-Santana B."/>
            <person name="Ovrebo C."/>
            <person name="Racz N."/>
            <person name="Riley R."/>
            <person name="Savchenko A."/>
            <person name="Shiryaev A."/>
            <person name="Soop K."/>
            <person name="Spirin V."/>
            <person name="Szebenyi C."/>
            <person name="Tomsovsky M."/>
            <person name="Tulloss R.E."/>
            <person name="Uehling J."/>
            <person name="Grigoriev I.V."/>
            <person name="Vagvolgyi C."/>
            <person name="Papp T."/>
            <person name="Martin F.M."/>
            <person name="Miettinen O."/>
            <person name="Hibbett D.S."/>
            <person name="Nagy L.G."/>
        </authorList>
    </citation>
    <scope>NUCLEOTIDE SEQUENCE [LARGE SCALE GENOMIC DNA]</scope>
    <source>
        <strain evidence="3 4">CBS 962.96</strain>
    </source>
</reference>
<dbReference type="InterPro" id="IPR040976">
    <property type="entry name" value="Pkinase_fungal"/>
</dbReference>
<dbReference type="InterPro" id="IPR008266">
    <property type="entry name" value="Tyr_kinase_AS"/>
</dbReference>
<evidence type="ECO:0000313" key="3">
    <source>
        <dbReference type="EMBL" id="THU97857.1"/>
    </source>
</evidence>
<dbReference type="Pfam" id="PF17667">
    <property type="entry name" value="Pkinase_fungal"/>
    <property type="match status" value="2"/>
</dbReference>
<evidence type="ECO:0000313" key="4">
    <source>
        <dbReference type="Proteomes" id="UP000297245"/>
    </source>
</evidence>
<protein>
    <recommendedName>
        <fullName evidence="2">Fungal-type protein kinase domain-containing protein</fullName>
    </recommendedName>
</protein>
<keyword evidence="4" id="KW-1185">Reference proteome</keyword>
<organism evidence="3 4">
    <name type="scientific">Dendrothele bispora (strain CBS 962.96)</name>
    <dbReference type="NCBI Taxonomy" id="1314807"/>
    <lineage>
        <taxon>Eukaryota</taxon>
        <taxon>Fungi</taxon>
        <taxon>Dikarya</taxon>
        <taxon>Basidiomycota</taxon>
        <taxon>Agaricomycotina</taxon>
        <taxon>Agaricomycetes</taxon>
        <taxon>Agaricomycetidae</taxon>
        <taxon>Agaricales</taxon>
        <taxon>Agaricales incertae sedis</taxon>
        <taxon>Dendrothele</taxon>
    </lineage>
</organism>
<accession>A0A4S8M6F0</accession>
<dbReference type="GO" id="GO:0004672">
    <property type="term" value="F:protein kinase activity"/>
    <property type="evidence" value="ECO:0007669"/>
    <property type="project" value="InterPro"/>
</dbReference>
<proteinExistence type="predicted"/>
<sequence length="893" mass="103048">MTIDNLSKIDTLQITAAVQHDLQNDTRLATHESFLHNFFPVTDENVGKVFVKLKETGLYSERAQRWTGFPEESDRPEVNYYGIIQDTQQQIQDTYCAEAQMEVQRVWKDTHSTAPESFTGTAANRPDVVQGIGGEAEWNDRMAKLVQLPEEFRKNLRAYWFRTATVVGVKPKSSPLNSEETYHTVQRLAGYMHQVLREQLDRRFVFGLIFLHDCMSVWYCDRSGLLGMDKVLNIHEEPEVFIRVIASLSTKSFEDLGWDPTMRFFQVGKLPQYSYELDFSKNEVVEYFQNSDRQYSKWVITIDGREYVTIRALSLSRAEIMCGRGQLVWSAVDVQNRKIVVIKQSWSPFTLEVKASNLEDGARQTRSNIADLQTCQIRSEAKVYLHAVPGMPHEHDHYIARLEAQEIVPGTRTEENFRCDIEDSRPSSSIRSSTTLGKRREPGDEHTKTMPREEQLHEQLTNALSLKFGDPLRRFTERQLCRMVFKDFGWPIKCFRSLEELLDILGHCLEGYEFLLTKGIVHRDISPSNMLICPVLPFDPTQPAKVVGRLNDLDHSKVDVDYTSDDLLQDNVNQPTLDEIMKILPLVLPVVLKSSKTPDCSVDLYKILVGLKLDISEILMYLCAVLKTLPKLDMLPDQVIEPETLRLGVKLTDCMPPKFTSRLQGNNELSGTMPFISHRLLRRIYPPVHTAVHDMESVFWVLLYLCLTREGPGDKLRDALCKDPSEIEEDSAEAKIGHLVYCFFDAEEYVLEVNKRGLFEMPNAFQEHVVPSIHPYFDPLKPLLEEWFRILCVAYTPRLDAMTFPEYVWPHLSFQRALTCFRQESERKLDTDSRYAEMTRSEDQRRTKYIDEILKALDDLPRDGSQFADAPIQELDPSLRARQDGSRKSNLFN</sequence>
<feature type="compositionally biased region" description="Basic and acidic residues" evidence="1">
    <location>
        <begin position="416"/>
        <end position="425"/>
    </location>
</feature>
<evidence type="ECO:0000256" key="1">
    <source>
        <dbReference type="SAM" id="MobiDB-lite"/>
    </source>
</evidence>
<dbReference type="PANTHER" id="PTHR38248">
    <property type="entry name" value="FUNK1 6"/>
    <property type="match status" value="1"/>
</dbReference>
<dbReference type="AlphaFoldDB" id="A0A4S8M6F0"/>